<organism evidence="1 2">
    <name type="scientific">Racocetra persica</name>
    <dbReference type="NCBI Taxonomy" id="160502"/>
    <lineage>
        <taxon>Eukaryota</taxon>
        <taxon>Fungi</taxon>
        <taxon>Fungi incertae sedis</taxon>
        <taxon>Mucoromycota</taxon>
        <taxon>Glomeromycotina</taxon>
        <taxon>Glomeromycetes</taxon>
        <taxon>Diversisporales</taxon>
        <taxon>Gigasporaceae</taxon>
        <taxon>Racocetra</taxon>
    </lineage>
</organism>
<name>A0ACA9RM07_9GLOM</name>
<accession>A0ACA9RM07</accession>
<dbReference type="Proteomes" id="UP000789920">
    <property type="component" value="Unassembled WGS sequence"/>
</dbReference>
<evidence type="ECO:0000313" key="1">
    <source>
        <dbReference type="EMBL" id="CAG8798663.1"/>
    </source>
</evidence>
<dbReference type="EMBL" id="CAJVQC010058411">
    <property type="protein sequence ID" value="CAG8798663.1"/>
    <property type="molecule type" value="Genomic_DNA"/>
</dbReference>
<keyword evidence="2" id="KW-1185">Reference proteome</keyword>
<proteinExistence type="predicted"/>
<reference evidence="1" key="1">
    <citation type="submission" date="2021-06" db="EMBL/GenBank/DDBJ databases">
        <authorList>
            <person name="Kallberg Y."/>
            <person name="Tangrot J."/>
            <person name="Rosling A."/>
        </authorList>
    </citation>
    <scope>NUCLEOTIDE SEQUENCE</scope>
    <source>
        <strain evidence="1">MA461A</strain>
    </source>
</reference>
<sequence length="66" mass="7936">MTYDPPITKYRKNIKKVVYDQPITKDKQNIIEKIKYDQVLQKVIIKFIDDNFLMDKNLVFKKSQAT</sequence>
<evidence type="ECO:0000313" key="2">
    <source>
        <dbReference type="Proteomes" id="UP000789920"/>
    </source>
</evidence>
<gene>
    <name evidence="1" type="ORF">RPERSI_LOCUS20564</name>
</gene>
<protein>
    <submittedName>
        <fullName evidence="1">26434_t:CDS:1</fullName>
    </submittedName>
</protein>
<comment type="caution">
    <text evidence="1">The sequence shown here is derived from an EMBL/GenBank/DDBJ whole genome shotgun (WGS) entry which is preliminary data.</text>
</comment>
<feature type="non-terminal residue" evidence="1">
    <location>
        <position position="66"/>
    </location>
</feature>